<organism evidence="1 2">
    <name type="scientific">Trichonephila clavipes</name>
    <name type="common">Golden silk orbweaver</name>
    <name type="synonym">Nephila clavipes</name>
    <dbReference type="NCBI Taxonomy" id="2585209"/>
    <lineage>
        <taxon>Eukaryota</taxon>
        <taxon>Metazoa</taxon>
        <taxon>Ecdysozoa</taxon>
        <taxon>Arthropoda</taxon>
        <taxon>Chelicerata</taxon>
        <taxon>Arachnida</taxon>
        <taxon>Araneae</taxon>
        <taxon>Araneomorphae</taxon>
        <taxon>Entelegynae</taxon>
        <taxon>Araneoidea</taxon>
        <taxon>Nephilidae</taxon>
        <taxon>Trichonephila</taxon>
    </lineage>
</organism>
<reference evidence="1" key="1">
    <citation type="submission" date="2020-08" db="EMBL/GenBank/DDBJ databases">
        <title>Multicomponent nature underlies the extraordinary mechanical properties of spider dragline silk.</title>
        <authorList>
            <person name="Kono N."/>
            <person name="Nakamura H."/>
            <person name="Mori M."/>
            <person name="Yoshida Y."/>
            <person name="Ohtoshi R."/>
            <person name="Malay A.D."/>
            <person name="Moran D.A.P."/>
            <person name="Tomita M."/>
            <person name="Numata K."/>
            <person name="Arakawa K."/>
        </authorList>
    </citation>
    <scope>NUCLEOTIDE SEQUENCE</scope>
</reference>
<keyword evidence="2" id="KW-1185">Reference proteome</keyword>
<dbReference type="Proteomes" id="UP000887159">
    <property type="component" value="Unassembled WGS sequence"/>
</dbReference>
<comment type="caution">
    <text evidence="1">The sequence shown here is derived from an EMBL/GenBank/DDBJ whole genome shotgun (WGS) entry which is preliminary data.</text>
</comment>
<evidence type="ECO:0000313" key="1">
    <source>
        <dbReference type="EMBL" id="GFX87448.1"/>
    </source>
</evidence>
<accession>A0A8X6UTU2</accession>
<evidence type="ECO:0000313" key="2">
    <source>
        <dbReference type="Proteomes" id="UP000887159"/>
    </source>
</evidence>
<dbReference type="AlphaFoldDB" id="A0A8X6UTU2"/>
<name>A0A8X6UTU2_TRICX</name>
<dbReference type="EMBL" id="BMAU01021035">
    <property type="protein sequence ID" value="GFX87448.1"/>
    <property type="molecule type" value="Genomic_DNA"/>
</dbReference>
<proteinExistence type="predicted"/>
<feature type="non-terminal residue" evidence="1">
    <location>
        <position position="1"/>
    </location>
</feature>
<gene>
    <name evidence="1" type="ORF">TNCV_1329831</name>
</gene>
<sequence>YVLFSFVRTPKKVSAVKNWKRPEKPPEPRSSDYLLMKVCERVLTSQDPCNVFQQKVNKVSVDKEFSDSPLQLKEALTSSPILIYPQRTSHLSWTLMPVMRVSEQHYLSRNRWPERVVAFIGSRETKYDYAIRQITTSTATLPDSWSDEKVSRRPDGILILNPYRVYGVFQQ</sequence>
<protein>
    <submittedName>
        <fullName evidence="1">Uncharacterized protein</fullName>
    </submittedName>
</protein>